<dbReference type="InterPro" id="IPR045380">
    <property type="entry name" value="LD_TPept_scaffold_dom"/>
</dbReference>
<feature type="domain" description="L,D-TPase catalytic" evidence="9">
    <location>
        <begin position="212"/>
        <end position="410"/>
    </location>
</feature>
<evidence type="ECO:0000256" key="5">
    <source>
        <dbReference type="ARBA" id="ARBA00022984"/>
    </source>
</evidence>
<evidence type="ECO:0000256" key="3">
    <source>
        <dbReference type="ARBA" id="ARBA00022679"/>
    </source>
</evidence>
<evidence type="ECO:0000313" key="11">
    <source>
        <dbReference type="Proteomes" id="UP000503222"/>
    </source>
</evidence>
<dbReference type="GO" id="GO:0071555">
    <property type="term" value="P:cell wall organization"/>
    <property type="evidence" value="ECO:0007669"/>
    <property type="project" value="UniProtKB-UniRule"/>
</dbReference>
<evidence type="ECO:0000256" key="4">
    <source>
        <dbReference type="ARBA" id="ARBA00022960"/>
    </source>
</evidence>
<feature type="active site" description="Nucleophile" evidence="7">
    <location>
        <position position="370"/>
    </location>
</feature>
<dbReference type="Pfam" id="PF20142">
    <property type="entry name" value="Scaffold"/>
    <property type="match status" value="1"/>
</dbReference>
<dbReference type="GO" id="GO:0004180">
    <property type="term" value="F:carboxypeptidase activity"/>
    <property type="evidence" value="ECO:0007669"/>
    <property type="project" value="UniProtKB-ARBA"/>
</dbReference>
<accession>A0A6G7YRM2</accession>
<organism evidence="10 11">
    <name type="scientific">Sphingomonas piscis</name>
    <dbReference type="NCBI Taxonomy" id="2714943"/>
    <lineage>
        <taxon>Bacteria</taxon>
        <taxon>Pseudomonadati</taxon>
        <taxon>Pseudomonadota</taxon>
        <taxon>Alphaproteobacteria</taxon>
        <taxon>Sphingomonadales</taxon>
        <taxon>Sphingomonadaceae</taxon>
        <taxon>Sphingomonas</taxon>
    </lineage>
</organism>
<reference evidence="10 11" key="1">
    <citation type="submission" date="2020-03" db="EMBL/GenBank/DDBJ databases">
        <title>Sphingomonas sp. nov., isolated from fish.</title>
        <authorList>
            <person name="Hyun D.-W."/>
            <person name="Bae J.-W."/>
        </authorList>
    </citation>
    <scope>NUCLEOTIDE SEQUENCE [LARGE SCALE GENOMIC DNA]</scope>
    <source>
        <strain evidence="10 11">HDW15B</strain>
    </source>
</reference>
<dbReference type="GO" id="GO:0009252">
    <property type="term" value="P:peptidoglycan biosynthetic process"/>
    <property type="evidence" value="ECO:0007669"/>
    <property type="project" value="UniProtKB-UniPathway"/>
</dbReference>
<dbReference type="PROSITE" id="PS52029">
    <property type="entry name" value="LD_TPASE"/>
    <property type="match status" value="1"/>
</dbReference>
<evidence type="ECO:0000256" key="8">
    <source>
        <dbReference type="SAM" id="SignalP"/>
    </source>
</evidence>
<protein>
    <submittedName>
        <fullName evidence="10">L,D-transpeptidase family protein</fullName>
    </submittedName>
</protein>
<feature type="chain" id="PRO_5026132809" evidence="8">
    <location>
        <begin position="24"/>
        <end position="449"/>
    </location>
</feature>
<comment type="pathway">
    <text evidence="1 7">Cell wall biogenesis; peptidoglycan biosynthesis.</text>
</comment>
<feature type="active site" description="Proton donor/acceptor" evidence="7">
    <location>
        <position position="351"/>
    </location>
</feature>
<keyword evidence="5 7" id="KW-0573">Peptidoglycan synthesis</keyword>
<dbReference type="KEGG" id="spii:G7077_11210"/>
<feature type="signal peptide" evidence="8">
    <location>
        <begin position="1"/>
        <end position="23"/>
    </location>
</feature>
<dbReference type="InterPro" id="IPR052905">
    <property type="entry name" value="LD-transpeptidase_YkuD-like"/>
</dbReference>
<evidence type="ECO:0000256" key="2">
    <source>
        <dbReference type="ARBA" id="ARBA00005992"/>
    </source>
</evidence>
<dbReference type="CDD" id="cd16913">
    <property type="entry name" value="YkuD_like"/>
    <property type="match status" value="1"/>
</dbReference>
<dbReference type="InterPro" id="IPR005490">
    <property type="entry name" value="LD_TPept_cat_dom"/>
</dbReference>
<keyword evidence="11" id="KW-1185">Reference proteome</keyword>
<evidence type="ECO:0000256" key="1">
    <source>
        <dbReference type="ARBA" id="ARBA00004752"/>
    </source>
</evidence>
<evidence type="ECO:0000256" key="7">
    <source>
        <dbReference type="PROSITE-ProRule" id="PRU01373"/>
    </source>
</evidence>
<name>A0A6G7YRM2_9SPHN</name>
<keyword evidence="6 7" id="KW-0961">Cell wall biogenesis/degradation</keyword>
<dbReference type="PANTHER" id="PTHR41533:SF1">
    <property type="entry name" value="L,D-TRANSPEPTIDASE YCBB-RELATED"/>
    <property type="match status" value="1"/>
</dbReference>
<keyword evidence="4 7" id="KW-0133">Cell shape</keyword>
<dbReference type="GO" id="GO:0016740">
    <property type="term" value="F:transferase activity"/>
    <property type="evidence" value="ECO:0007669"/>
    <property type="project" value="UniProtKB-KW"/>
</dbReference>
<keyword evidence="8" id="KW-0732">Signal</keyword>
<dbReference type="UniPathway" id="UPA00219"/>
<dbReference type="GO" id="GO:0008360">
    <property type="term" value="P:regulation of cell shape"/>
    <property type="evidence" value="ECO:0007669"/>
    <property type="project" value="UniProtKB-UniRule"/>
</dbReference>
<evidence type="ECO:0000256" key="6">
    <source>
        <dbReference type="ARBA" id="ARBA00023316"/>
    </source>
</evidence>
<proteinExistence type="inferred from homology"/>
<sequence length="449" mass="48382">MKHLATLFTGAALTVALPLAAQAQVQPLIAGSFADAGGLAAQNAVAAFYKSYSVPPIWFRGGVASPALADVQRVLYRAPFDGFAAGPQYAAQIQAAIRQAASGNKADITAAERAVSTAWVAYVQSLKQLTPGMIYAYPVLAPQGTRADQILLTAAAAPSLQAYVNSTSNLNPVYAQLRDAAWLQGQSAGNMTPDPRLLANLERVRSLPSAGKFIFVDAGSQMLYMYENGRVVDSMKVVVGDKKNFGLPTPMIASIMHYMTFNPYWNVPHHLVRQKVAPGYLKEGAKYLKARGYEIVADWSEDAAVISPDTVDWKAVAAGAKQIRVRQLPGPTNSMGKMKFPFPNGQDIFLHDTPQRDYFNLARRDRSNGCVRLEAAPRLARWLLGQDAVAPSKDPEIRTKLPAGIPVYLSYLTAKPTSTGIAYLDDIYGWDVPGAQVAAVSAPVPTATR</sequence>
<dbReference type="PANTHER" id="PTHR41533">
    <property type="entry name" value="L,D-TRANSPEPTIDASE HI_1667-RELATED"/>
    <property type="match status" value="1"/>
</dbReference>
<evidence type="ECO:0000313" key="10">
    <source>
        <dbReference type="EMBL" id="QIK79386.1"/>
    </source>
</evidence>
<dbReference type="Gene3D" id="2.40.440.10">
    <property type="entry name" value="L,D-transpeptidase catalytic domain-like"/>
    <property type="match status" value="1"/>
</dbReference>
<dbReference type="RefSeq" id="WP_166411774.1">
    <property type="nucleotide sequence ID" value="NZ_CP049869.1"/>
</dbReference>
<evidence type="ECO:0000259" key="9">
    <source>
        <dbReference type="PROSITE" id="PS52029"/>
    </source>
</evidence>
<dbReference type="InterPro" id="IPR038063">
    <property type="entry name" value="Transpep_catalytic_dom"/>
</dbReference>
<dbReference type="Pfam" id="PF03734">
    <property type="entry name" value="YkuD"/>
    <property type="match status" value="1"/>
</dbReference>
<dbReference type="EMBL" id="CP049869">
    <property type="protein sequence ID" value="QIK79386.1"/>
    <property type="molecule type" value="Genomic_DNA"/>
</dbReference>
<gene>
    <name evidence="10" type="ORF">G7077_11210</name>
</gene>
<keyword evidence="3" id="KW-0808">Transferase</keyword>
<dbReference type="SUPFAM" id="SSF141523">
    <property type="entry name" value="L,D-transpeptidase catalytic domain-like"/>
    <property type="match status" value="1"/>
</dbReference>
<comment type="similarity">
    <text evidence="2">Belongs to the YkuD family.</text>
</comment>
<dbReference type="AlphaFoldDB" id="A0A6G7YRM2"/>
<dbReference type="Proteomes" id="UP000503222">
    <property type="component" value="Chromosome"/>
</dbReference>